<evidence type="ECO:0000313" key="2">
    <source>
        <dbReference type="Proteomes" id="UP000054537"/>
    </source>
</evidence>
<comment type="caution">
    <text evidence="1">The sequence shown here is derived from an EMBL/GenBank/DDBJ whole genome shotgun (WGS) entry which is preliminary data.</text>
</comment>
<dbReference type="Proteomes" id="UP000054537">
    <property type="component" value="Unassembled WGS sequence"/>
</dbReference>
<proteinExistence type="predicted"/>
<evidence type="ECO:0000313" key="1">
    <source>
        <dbReference type="EMBL" id="KHD75438.1"/>
    </source>
</evidence>
<name>A0A0A6UK45_ACTUT</name>
<keyword evidence="2" id="KW-1185">Reference proteome</keyword>
<dbReference type="EMBL" id="JRTT01000027">
    <property type="protein sequence ID" value="KHD75438.1"/>
    <property type="molecule type" value="Genomic_DNA"/>
</dbReference>
<sequence>MFALAAAGVALLALGLAGGYAIGRSTSPVPANVAAPVVSAPALPDQSAKFAGTRAASLAGPWLPELGNCLSAADPGGPKLENGRAEMINCQIGDVQVYFETFTSATQFGWTRDYRAGISRKSGTLVPGVEPPRQKTGPVSGRTGTYFEYVTGKTCGVFWGPGGSLTDVRLEADCAAIGNHWPSLRAVWERFS</sequence>
<gene>
    <name evidence="1" type="ORF">MB27_22705</name>
</gene>
<reference evidence="1 2" key="1">
    <citation type="submission" date="2014-10" db="EMBL/GenBank/DDBJ databases">
        <title>Draft genome sequence of Actinoplanes utahensis NRRL 12052.</title>
        <authorList>
            <person name="Velasco-Bucheli B."/>
            <person name="del Cerro C."/>
            <person name="Hormigo D."/>
            <person name="Garcia J.L."/>
            <person name="Acebal C."/>
            <person name="Arroyo M."/>
            <person name="de la Mata I."/>
        </authorList>
    </citation>
    <scope>NUCLEOTIDE SEQUENCE [LARGE SCALE GENOMIC DNA]</scope>
    <source>
        <strain evidence="1 2">NRRL 12052</strain>
    </source>
</reference>
<accession>A0A0A6UK45</accession>
<protein>
    <submittedName>
        <fullName evidence="1">Uncharacterized protein</fullName>
    </submittedName>
</protein>
<dbReference type="AlphaFoldDB" id="A0A0A6UK45"/>
<organism evidence="1 2">
    <name type="scientific">Actinoplanes utahensis</name>
    <dbReference type="NCBI Taxonomy" id="1869"/>
    <lineage>
        <taxon>Bacteria</taxon>
        <taxon>Bacillati</taxon>
        <taxon>Actinomycetota</taxon>
        <taxon>Actinomycetes</taxon>
        <taxon>Micromonosporales</taxon>
        <taxon>Micromonosporaceae</taxon>
        <taxon>Actinoplanes</taxon>
    </lineage>
</organism>